<feature type="domain" description="Novel STAND NTPase 1" evidence="3">
    <location>
        <begin position="234"/>
        <end position="631"/>
    </location>
</feature>
<dbReference type="OrthoDB" id="5559045at2"/>
<dbReference type="STRING" id="525918.SAMN05660964_03298"/>
<dbReference type="Proteomes" id="UP000199397">
    <property type="component" value="Unassembled WGS sequence"/>
</dbReference>
<feature type="domain" description="CHAT" evidence="2">
    <location>
        <begin position="16"/>
        <end position="202"/>
    </location>
</feature>
<keyword evidence="1" id="KW-1133">Transmembrane helix</keyword>
<proteinExistence type="predicted"/>
<evidence type="ECO:0000313" key="5">
    <source>
        <dbReference type="Proteomes" id="UP000199397"/>
    </source>
</evidence>
<dbReference type="RefSeq" id="WP_139282211.1">
    <property type="nucleotide sequence ID" value="NZ_FNQP01000028.1"/>
</dbReference>
<dbReference type="InterPro" id="IPR049052">
    <property type="entry name" value="nSTAND1"/>
</dbReference>
<dbReference type="SUPFAM" id="SSF52540">
    <property type="entry name" value="P-loop containing nucleoside triphosphate hydrolases"/>
    <property type="match status" value="1"/>
</dbReference>
<dbReference type="Pfam" id="PF12770">
    <property type="entry name" value="CHAT"/>
    <property type="match status" value="1"/>
</dbReference>
<keyword evidence="1" id="KW-0472">Membrane</keyword>
<dbReference type="Gene3D" id="3.40.50.300">
    <property type="entry name" value="P-loop containing nucleotide triphosphate hydrolases"/>
    <property type="match status" value="1"/>
</dbReference>
<reference evidence="4 5" key="1">
    <citation type="submission" date="2016-10" db="EMBL/GenBank/DDBJ databases">
        <authorList>
            <person name="de Groot N.N."/>
        </authorList>
    </citation>
    <scope>NUCLEOTIDE SEQUENCE [LARGE SCALE GENOMIC DNA]</scope>
    <source>
        <strain evidence="4 5">DSM 21228</strain>
    </source>
</reference>
<evidence type="ECO:0000259" key="2">
    <source>
        <dbReference type="Pfam" id="PF12770"/>
    </source>
</evidence>
<evidence type="ECO:0000313" key="4">
    <source>
        <dbReference type="EMBL" id="SEB05084.1"/>
    </source>
</evidence>
<accession>A0A1H4G6A3</accession>
<evidence type="ECO:0000256" key="1">
    <source>
        <dbReference type="SAM" id="Phobius"/>
    </source>
</evidence>
<keyword evidence="1" id="KW-0812">Transmembrane</keyword>
<name>A0A1H4G6A3_9GAMM</name>
<feature type="non-terminal residue" evidence="4">
    <location>
        <position position="874"/>
    </location>
</feature>
<dbReference type="InterPro" id="IPR027417">
    <property type="entry name" value="P-loop_NTPase"/>
</dbReference>
<protein>
    <submittedName>
        <fullName evidence="4">AAA ATPase domain-containing protein</fullName>
    </submittedName>
</protein>
<dbReference type="AlphaFoldDB" id="A0A1H4G6A3"/>
<organism evidence="4 5">
    <name type="scientific">Thiothrix caldifontis</name>
    <dbReference type="NCBI Taxonomy" id="525918"/>
    <lineage>
        <taxon>Bacteria</taxon>
        <taxon>Pseudomonadati</taxon>
        <taxon>Pseudomonadota</taxon>
        <taxon>Gammaproteobacteria</taxon>
        <taxon>Thiotrichales</taxon>
        <taxon>Thiotrichaceae</taxon>
        <taxon>Thiothrix</taxon>
    </lineage>
</organism>
<sequence>MQSAHLPIVLLLGAKSTLKPLASIPAELSTLKALLESRQADIVPFAIQYEPYFTQEQLKTTLDQLAGRVAILHFAGHSDGGALLSDDEAVYAQHLATHIGTWSRPPDLIFLNGCHNAAQVESFHAAGVPVVIATHRAIDDGQAAGFAREFYAALLAEGGQVALQAAFTRAGSKVLLSEARQARSLDIEDLRQDNGQSWDWGLFPRQPQQAEWTLRQLLTQERPRFDANGVLLNPYRGLEAFREEDRAYFFGREALTGELCDKIPATRLFALWGASGSGKSSLVSAGVIPRLRETGDWLILKTRPGNAPFGELASLFAAILHPAPQQAVERLQRRKSLESAFREQQLSLAELLQDVWGSSGQTRVLLCIDQFEELFTHSDPATVRAYESQLIRLVEADLKGCTLLLVMRADFLAAALANEAFTRLLNQHSTELLPPMGSAELRAAIEQPARKQRVSVEPALTEALLDAVENQPGSLPLLQYVLSLLWEQRDGDGLRLDTYNQFGGLEKALEIRANSILAGFSDPEQEQAKHIFLRLIQPGEGSEDTRRRADLREFGDDPAARHIIQALADARLITTQQTDGNEAAFAEVSHEALIRHWGKLREWIADNRDALRTQHQISKGAKDWADGGRDAAWLLTGSRLAVAQEWLKGNVGRASELEAAFIDTSIHERDRQTLEKERVRKRNRNTLLGFIAVLVIVLLATIFFAVQADKQSKRAMQQVINANVQNLLTKAHTIVQDQNEHNGYADRALLLSLQAVQMDKTKKNTSDIYNTMSHFLNKVSTNFFPYQISTYKVFVGDNCWIFHPDGRLTVWDMETGGVAKTYELPVLINHRPTNHLFSTEVERLVTLDGERNTLLFWNSQGKPLSEKPVPTGQE</sequence>
<gene>
    <name evidence="4" type="ORF">SAMN05660964_03298</name>
</gene>
<dbReference type="EMBL" id="FNQP01000028">
    <property type="protein sequence ID" value="SEB05084.1"/>
    <property type="molecule type" value="Genomic_DNA"/>
</dbReference>
<feature type="transmembrane region" description="Helical" evidence="1">
    <location>
        <begin position="687"/>
        <end position="706"/>
    </location>
</feature>
<dbReference type="InterPro" id="IPR024983">
    <property type="entry name" value="CHAT_dom"/>
</dbReference>
<dbReference type="Pfam" id="PF20703">
    <property type="entry name" value="nSTAND1"/>
    <property type="match status" value="1"/>
</dbReference>
<evidence type="ECO:0000259" key="3">
    <source>
        <dbReference type="Pfam" id="PF20703"/>
    </source>
</evidence>
<keyword evidence="5" id="KW-1185">Reference proteome</keyword>